<gene>
    <name evidence="1" type="ORF">B0A75_13570</name>
</gene>
<dbReference type="RefSeq" id="WP_089054823.1">
    <property type="nucleotide sequence ID" value="NZ_MUHA01000021.1"/>
</dbReference>
<accession>A0A226HYS1</accession>
<proteinExistence type="predicted"/>
<evidence type="ECO:0000313" key="2">
    <source>
        <dbReference type="Proteomes" id="UP000198336"/>
    </source>
</evidence>
<reference evidence="1 2" key="1">
    <citation type="submission" date="2016-11" db="EMBL/GenBank/DDBJ databases">
        <title>Whole genomes of Flavobacteriaceae.</title>
        <authorList>
            <person name="Stine C."/>
            <person name="Li C."/>
            <person name="Tadesse D."/>
        </authorList>
    </citation>
    <scope>NUCLEOTIDE SEQUENCE [LARGE SCALE GENOMIC DNA]</scope>
    <source>
        <strain evidence="1 2">CCUG 59446</strain>
    </source>
</reference>
<dbReference type="AlphaFoldDB" id="A0A226HYS1"/>
<evidence type="ECO:0000313" key="1">
    <source>
        <dbReference type="EMBL" id="OXA98691.1"/>
    </source>
</evidence>
<sequence length="206" mass="23598">MKKPILYIVIIFAVCSCQNKKEKTSIASEQIKDINEIVEAIIIQDSLDVFSKSEDSIMFYSELRKLNIWIPHKKNSKDFIALPPLSGGIYITQLIPSKIKGQTFFSSKDSLYLLEQNSNPDKLKIGKSIVEKLNTTTIEKTKIRRKNGQRSRFYEMTIPIFSADKQNAYVELDYECGGLCGSGQAIYLKKTNGKWKIIVQWQSWIS</sequence>
<dbReference type="PROSITE" id="PS51257">
    <property type="entry name" value="PROKAR_LIPOPROTEIN"/>
    <property type="match status" value="1"/>
</dbReference>
<dbReference type="Proteomes" id="UP000198336">
    <property type="component" value="Unassembled WGS sequence"/>
</dbReference>
<keyword evidence="2" id="KW-1185">Reference proteome</keyword>
<comment type="caution">
    <text evidence="1">The sequence shown here is derived from an EMBL/GenBank/DDBJ whole genome shotgun (WGS) entry which is preliminary data.</text>
</comment>
<name>A0A226HYS1_9FLAO</name>
<dbReference type="EMBL" id="MUHA01000021">
    <property type="protein sequence ID" value="OXA98691.1"/>
    <property type="molecule type" value="Genomic_DNA"/>
</dbReference>
<protein>
    <submittedName>
        <fullName evidence="1">Uncharacterized protein</fullName>
    </submittedName>
</protein>
<organism evidence="1 2">
    <name type="scientific">Flavobacterium oncorhynchi</name>
    <dbReference type="NCBI Taxonomy" id="728056"/>
    <lineage>
        <taxon>Bacteria</taxon>
        <taxon>Pseudomonadati</taxon>
        <taxon>Bacteroidota</taxon>
        <taxon>Flavobacteriia</taxon>
        <taxon>Flavobacteriales</taxon>
        <taxon>Flavobacteriaceae</taxon>
        <taxon>Flavobacterium</taxon>
    </lineage>
</organism>